<dbReference type="EMBL" id="JAFBMS010000102">
    <property type="protein sequence ID" value="KAG9336722.1"/>
    <property type="molecule type" value="Genomic_DNA"/>
</dbReference>
<gene>
    <name evidence="1" type="ORF">JZ751_003070</name>
</gene>
<organism evidence="1 2">
    <name type="scientific">Albula glossodonta</name>
    <name type="common">roundjaw bonefish</name>
    <dbReference type="NCBI Taxonomy" id="121402"/>
    <lineage>
        <taxon>Eukaryota</taxon>
        <taxon>Metazoa</taxon>
        <taxon>Chordata</taxon>
        <taxon>Craniata</taxon>
        <taxon>Vertebrata</taxon>
        <taxon>Euteleostomi</taxon>
        <taxon>Actinopterygii</taxon>
        <taxon>Neopterygii</taxon>
        <taxon>Teleostei</taxon>
        <taxon>Albuliformes</taxon>
        <taxon>Albulidae</taxon>
        <taxon>Albula</taxon>
    </lineage>
</organism>
<dbReference type="Proteomes" id="UP000824540">
    <property type="component" value="Unassembled WGS sequence"/>
</dbReference>
<protein>
    <submittedName>
        <fullName evidence="1">Uncharacterized protein</fullName>
    </submittedName>
</protein>
<name>A0A8T2NGA5_9TELE</name>
<dbReference type="AlphaFoldDB" id="A0A8T2NGA5"/>
<proteinExistence type="predicted"/>
<comment type="caution">
    <text evidence="1">The sequence shown here is derived from an EMBL/GenBank/DDBJ whole genome shotgun (WGS) entry which is preliminary data.</text>
</comment>
<evidence type="ECO:0000313" key="2">
    <source>
        <dbReference type="Proteomes" id="UP000824540"/>
    </source>
</evidence>
<keyword evidence="2" id="KW-1185">Reference proteome</keyword>
<evidence type="ECO:0000313" key="1">
    <source>
        <dbReference type="EMBL" id="KAG9336722.1"/>
    </source>
</evidence>
<sequence>PSAVSPSAYTRGCVGLELRSDRALCGTVCIPLDRERQRGGVTGQPQERWIWEGGRVSALRVGGRAASPQR</sequence>
<feature type="non-terminal residue" evidence="1">
    <location>
        <position position="70"/>
    </location>
</feature>
<reference evidence="1" key="1">
    <citation type="thesis" date="2021" institute="BYU ScholarsArchive" country="Provo, UT, USA">
        <title>Applications of and Algorithms for Genome Assembly and Genomic Analyses with an Emphasis on Marine Teleosts.</title>
        <authorList>
            <person name="Pickett B.D."/>
        </authorList>
    </citation>
    <scope>NUCLEOTIDE SEQUENCE</scope>
    <source>
        <strain evidence="1">HI-2016</strain>
    </source>
</reference>
<accession>A0A8T2NGA5</accession>